<keyword evidence="6" id="KW-0675">Receptor</keyword>
<dbReference type="GO" id="GO:0016301">
    <property type="term" value="F:kinase activity"/>
    <property type="evidence" value="ECO:0007669"/>
    <property type="project" value="UniProtKB-KW"/>
</dbReference>
<dbReference type="Proteomes" id="UP000623129">
    <property type="component" value="Unassembled WGS sequence"/>
</dbReference>
<keyword evidence="2" id="KW-0677">Repeat</keyword>
<dbReference type="InterPro" id="IPR013210">
    <property type="entry name" value="LRR_N_plant-typ"/>
</dbReference>
<keyword evidence="3" id="KW-0472">Membrane</keyword>
<reference evidence="6" key="1">
    <citation type="submission" date="2020-01" db="EMBL/GenBank/DDBJ databases">
        <title>Genome sequence of Kobresia littledalei, the first chromosome-level genome in the family Cyperaceae.</title>
        <authorList>
            <person name="Qu G."/>
        </authorList>
    </citation>
    <scope>NUCLEOTIDE SEQUENCE</scope>
    <source>
        <strain evidence="6">C.B.Clarke</strain>
        <tissue evidence="6">Leaf</tissue>
    </source>
</reference>
<sequence>MKTQVLLLPLSVTAGATIEMSVCLYGDALYALKSSLKDPQNVLQSWDHTLVNLCTLFHVTCDTSSMVVAFGLGMYLTLAPVCLPIAILLIVVTLILGTPAGIAVVEKGKDILGPVINSGDMNAVYYFAAFYVLSFLSSSA</sequence>
<evidence type="ECO:0000256" key="2">
    <source>
        <dbReference type="ARBA" id="ARBA00022737"/>
    </source>
</evidence>
<dbReference type="InterPro" id="IPR032675">
    <property type="entry name" value="LRR_dom_sf"/>
</dbReference>
<organism evidence="6 7">
    <name type="scientific">Carex littledalei</name>
    <dbReference type="NCBI Taxonomy" id="544730"/>
    <lineage>
        <taxon>Eukaryota</taxon>
        <taxon>Viridiplantae</taxon>
        <taxon>Streptophyta</taxon>
        <taxon>Embryophyta</taxon>
        <taxon>Tracheophyta</taxon>
        <taxon>Spermatophyta</taxon>
        <taxon>Magnoliopsida</taxon>
        <taxon>Liliopsida</taxon>
        <taxon>Poales</taxon>
        <taxon>Cyperaceae</taxon>
        <taxon>Cyperoideae</taxon>
        <taxon>Cariceae</taxon>
        <taxon>Carex</taxon>
        <taxon>Carex subgen. Euthyceras</taxon>
    </lineage>
</organism>
<dbReference type="AlphaFoldDB" id="A0A833RMT7"/>
<evidence type="ECO:0000256" key="3">
    <source>
        <dbReference type="SAM" id="Phobius"/>
    </source>
</evidence>
<name>A0A833RMT7_9POAL</name>
<keyword evidence="1" id="KW-0433">Leucine-rich repeat</keyword>
<keyword evidence="7" id="KW-1185">Reference proteome</keyword>
<evidence type="ECO:0000256" key="1">
    <source>
        <dbReference type="ARBA" id="ARBA00022614"/>
    </source>
</evidence>
<dbReference type="Pfam" id="PF08263">
    <property type="entry name" value="LRRNT_2"/>
    <property type="match status" value="1"/>
</dbReference>
<proteinExistence type="predicted"/>
<gene>
    <name evidence="6" type="ORF">FCM35_KLT17573</name>
</gene>
<evidence type="ECO:0000259" key="5">
    <source>
        <dbReference type="Pfam" id="PF08263"/>
    </source>
</evidence>
<keyword evidence="3" id="KW-1133">Transmembrane helix</keyword>
<dbReference type="EMBL" id="SWLB01000005">
    <property type="protein sequence ID" value="KAF3338736.1"/>
    <property type="molecule type" value="Genomic_DNA"/>
</dbReference>
<accession>A0A833RMT7</accession>
<feature type="chain" id="PRO_5032460025" evidence="4">
    <location>
        <begin position="16"/>
        <end position="140"/>
    </location>
</feature>
<keyword evidence="6" id="KW-0808">Transferase</keyword>
<keyword evidence="6" id="KW-0418">Kinase</keyword>
<keyword evidence="3" id="KW-0812">Transmembrane</keyword>
<evidence type="ECO:0000256" key="4">
    <source>
        <dbReference type="SAM" id="SignalP"/>
    </source>
</evidence>
<evidence type="ECO:0000313" key="6">
    <source>
        <dbReference type="EMBL" id="KAF3338736.1"/>
    </source>
</evidence>
<dbReference type="Gene3D" id="3.80.10.10">
    <property type="entry name" value="Ribonuclease Inhibitor"/>
    <property type="match status" value="1"/>
</dbReference>
<feature type="domain" description="Leucine-rich repeat-containing N-terminal plant-type" evidence="5">
    <location>
        <begin position="26"/>
        <end position="62"/>
    </location>
</feature>
<protein>
    <submittedName>
        <fullName evidence="6">Somatic embryogenesis receptor kinase 2</fullName>
    </submittedName>
</protein>
<keyword evidence="4" id="KW-0732">Signal</keyword>
<feature type="transmembrane region" description="Helical" evidence="3">
    <location>
        <begin position="83"/>
        <end position="103"/>
    </location>
</feature>
<comment type="caution">
    <text evidence="6">The sequence shown here is derived from an EMBL/GenBank/DDBJ whole genome shotgun (WGS) entry which is preliminary data.</text>
</comment>
<evidence type="ECO:0000313" key="7">
    <source>
        <dbReference type="Proteomes" id="UP000623129"/>
    </source>
</evidence>
<feature type="signal peptide" evidence="4">
    <location>
        <begin position="1"/>
        <end position="15"/>
    </location>
</feature>